<dbReference type="KEGG" id="caby:Cabys_3729"/>
<dbReference type="AlphaFoldDB" id="H1XP09"/>
<evidence type="ECO:0000313" key="5">
    <source>
        <dbReference type="Proteomes" id="UP000183868"/>
    </source>
</evidence>
<dbReference type="Proteomes" id="UP000004671">
    <property type="component" value="Chromosome"/>
</dbReference>
<evidence type="ECO:0000313" key="4">
    <source>
        <dbReference type="Proteomes" id="UP000004671"/>
    </source>
</evidence>
<protein>
    <recommendedName>
        <fullName evidence="6">MetA-pathway of phenol degradation</fullName>
    </recommendedName>
</protein>
<keyword evidence="4" id="KW-1185">Reference proteome</keyword>
<evidence type="ECO:0008006" key="6">
    <source>
        <dbReference type="Google" id="ProtNLM"/>
    </source>
</evidence>
<organism evidence="3 4">
    <name type="scientific">Caldithrix abyssi DSM 13497</name>
    <dbReference type="NCBI Taxonomy" id="880073"/>
    <lineage>
        <taxon>Bacteria</taxon>
        <taxon>Pseudomonadati</taxon>
        <taxon>Calditrichota</taxon>
        <taxon>Calditrichia</taxon>
        <taxon>Calditrichales</taxon>
        <taxon>Calditrichaceae</taxon>
        <taxon>Caldithrix</taxon>
    </lineage>
</organism>
<evidence type="ECO:0000313" key="2">
    <source>
        <dbReference type="EMBL" id="APF20475.1"/>
    </source>
</evidence>
<gene>
    <name evidence="2" type="ORF">Cabys_3729</name>
    <name evidence="3" type="ORF">Calab_1378</name>
</gene>
<reference evidence="3 4" key="1">
    <citation type="submission" date="2011-09" db="EMBL/GenBank/DDBJ databases">
        <title>The permanent draft genome of Caldithrix abyssi DSM 13497.</title>
        <authorList>
            <consortium name="US DOE Joint Genome Institute (JGI-PGF)"/>
            <person name="Lucas S."/>
            <person name="Han J."/>
            <person name="Lapidus A."/>
            <person name="Bruce D."/>
            <person name="Goodwin L."/>
            <person name="Pitluck S."/>
            <person name="Peters L."/>
            <person name="Kyrpides N."/>
            <person name="Mavromatis K."/>
            <person name="Ivanova N."/>
            <person name="Mikhailova N."/>
            <person name="Chertkov O."/>
            <person name="Detter J.C."/>
            <person name="Tapia R."/>
            <person name="Han C."/>
            <person name="Land M."/>
            <person name="Hauser L."/>
            <person name="Markowitz V."/>
            <person name="Cheng J.-F."/>
            <person name="Hugenholtz P."/>
            <person name="Woyke T."/>
            <person name="Wu D."/>
            <person name="Spring S."/>
            <person name="Brambilla E."/>
            <person name="Klenk H.-P."/>
            <person name="Eisen J.A."/>
        </authorList>
    </citation>
    <scope>NUCLEOTIDE SEQUENCE [LARGE SCALE GENOMIC DNA]</scope>
    <source>
        <strain evidence="3 4">DSM 13497</strain>
    </source>
</reference>
<feature type="coiled-coil region" evidence="1">
    <location>
        <begin position="320"/>
        <end position="378"/>
    </location>
</feature>
<accession>H1XP09</accession>
<evidence type="ECO:0000256" key="1">
    <source>
        <dbReference type="SAM" id="Coils"/>
    </source>
</evidence>
<dbReference type="Proteomes" id="UP000183868">
    <property type="component" value="Chromosome"/>
</dbReference>
<sequence length="379" mass="44355" precursor="true">MRKVSLILLVLSISLVYSQPPIGSKSMLHTHSAQTLGKSVLTLYSDMNFFTRATEFVGSQSPQNFRAANYWLVVGQIYLSWGILDNLDLIVSPRIYQDTHYSNEYNLPGDIFTTLKLGNFAFLERKLNMAGALTFRFPVGEKHNYPFVEYASGAVEYAFTGMWSYFFDPYLPDRSLSLHLNLGWWNHNEAGRTVYDYRGKKYDATRNSQELQYAFGLVYPTDMFDYRLELMGIAYIKEPDEFVYSRENYTYITPSIRYKPMSWISADLGIDIRISADKNTTDFTKVAALANPDYNLPNYCSWRVHMGVNVQIWPLATRRLSSAELEREKFKKRVEFFEKIVQERDRTKDVQEELERLKKEREQAEKELEELKQILQEEK</sequence>
<dbReference type="STRING" id="880073.Cabys_3729"/>
<dbReference type="HOGENOM" id="CLU_699579_0_0_0"/>
<dbReference type="InParanoid" id="H1XP09"/>
<keyword evidence="1" id="KW-0175">Coiled coil</keyword>
<dbReference type="PaxDb" id="880073-Calab_1378"/>
<evidence type="ECO:0000313" key="3">
    <source>
        <dbReference type="EMBL" id="EHO41001.1"/>
    </source>
</evidence>
<dbReference type="EMBL" id="CP018099">
    <property type="protein sequence ID" value="APF20475.1"/>
    <property type="molecule type" value="Genomic_DNA"/>
</dbReference>
<name>H1XP09_CALAY</name>
<dbReference type="EMBL" id="CM001402">
    <property type="protein sequence ID" value="EHO41001.1"/>
    <property type="molecule type" value="Genomic_DNA"/>
</dbReference>
<proteinExistence type="predicted"/>
<dbReference type="RefSeq" id="WP_006928083.1">
    <property type="nucleotide sequence ID" value="NZ_CM001402.1"/>
</dbReference>
<dbReference type="eggNOG" id="ENOG5032SM2">
    <property type="taxonomic scope" value="Bacteria"/>
</dbReference>
<reference evidence="2 5" key="2">
    <citation type="submission" date="2016-11" db="EMBL/GenBank/DDBJ databases">
        <title>Genomic analysis of Caldithrix abyssi and proposal of a novel bacterial phylum Caldithrichaeota.</title>
        <authorList>
            <person name="Kublanov I."/>
            <person name="Sigalova O."/>
            <person name="Gavrilov S."/>
            <person name="Lebedinsky A."/>
            <person name="Ivanova N."/>
            <person name="Daum C."/>
            <person name="Reddy T."/>
            <person name="Klenk H.P."/>
            <person name="Goker M."/>
            <person name="Reva O."/>
            <person name="Miroshnichenko M."/>
            <person name="Kyprides N."/>
            <person name="Woyke T."/>
            <person name="Gelfand M."/>
        </authorList>
    </citation>
    <scope>NUCLEOTIDE SEQUENCE [LARGE SCALE GENOMIC DNA]</scope>
    <source>
        <strain evidence="2 5">LF13</strain>
    </source>
</reference>